<dbReference type="PANTHER" id="PTHR23072">
    <property type="entry name" value="PHOSPHATIDYLINOSITOL GLYCAN-RELATED"/>
    <property type="match status" value="1"/>
</dbReference>
<evidence type="ECO:0000256" key="2">
    <source>
        <dbReference type="ARBA" id="ARBA00004687"/>
    </source>
</evidence>
<feature type="transmembrane region" description="Helical" evidence="11">
    <location>
        <begin position="7"/>
        <end position="28"/>
    </location>
</feature>
<dbReference type="InterPro" id="IPR017850">
    <property type="entry name" value="Alkaline_phosphatase_core_sf"/>
</dbReference>
<feature type="transmembrane region" description="Helical" evidence="11">
    <location>
        <begin position="682"/>
        <end position="702"/>
    </location>
</feature>
<dbReference type="eggNOG" id="KOG2125">
    <property type="taxonomic scope" value="Eukaryota"/>
</dbReference>
<evidence type="ECO:0000256" key="7">
    <source>
        <dbReference type="ARBA" id="ARBA00022824"/>
    </source>
</evidence>
<reference evidence="14" key="1">
    <citation type="journal article" date="2011" name="Nat. Biotechnol.">
        <title>The genomic sequence of the Chinese hamster ovary (CHO)-K1 cell line.</title>
        <authorList>
            <person name="Xu X."/>
            <person name="Nagarajan H."/>
            <person name="Lewis N.E."/>
            <person name="Pan S."/>
            <person name="Cai Z."/>
            <person name="Liu X."/>
            <person name="Chen W."/>
            <person name="Xie M."/>
            <person name="Wang W."/>
            <person name="Hammond S."/>
            <person name="Andersen M.R."/>
            <person name="Neff N."/>
            <person name="Passarelli B."/>
            <person name="Koh W."/>
            <person name="Fan H.C."/>
            <person name="Wang J."/>
            <person name="Gui Y."/>
            <person name="Lee K.H."/>
            <person name="Betenbaugh M.J."/>
            <person name="Quake S.R."/>
            <person name="Famili I."/>
            <person name="Palsson B.O."/>
            <person name="Wang J."/>
        </authorList>
    </citation>
    <scope>NUCLEOTIDE SEQUENCE [LARGE SCALE GENOMIC DNA]</scope>
    <source>
        <strain evidence="14">CHO K1 cell line</strain>
    </source>
</reference>
<proteinExistence type="inferred from homology"/>
<accession>G3HED7</accession>
<keyword evidence="10" id="KW-0325">Glycoprotein</keyword>
<dbReference type="AlphaFoldDB" id="G3HED7"/>
<dbReference type="PANTHER" id="PTHR23072:SF0">
    <property type="entry name" value="GPI ETHANOLAMINE PHOSPHATE TRANSFERASE 2"/>
    <property type="match status" value="1"/>
</dbReference>
<evidence type="ECO:0000256" key="9">
    <source>
        <dbReference type="ARBA" id="ARBA00023136"/>
    </source>
</evidence>
<evidence type="ECO:0000256" key="4">
    <source>
        <dbReference type="ARBA" id="ARBA00022502"/>
    </source>
</evidence>
<name>G3HED7_CRIGR</name>
<dbReference type="Pfam" id="PF01663">
    <property type="entry name" value="Phosphodiest"/>
    <property type="match status" value="1"/>
</dbReference>
<keyword evidence="7" id="KW-0256">Endoplasmic reticulum</keyword>
<keyword evidence="5 13" id="KW-0808">Transferase</keyword>
<evidence type="ECO:0000256" key="6">
    <source>
        <dbReference type="ARBA" id="ARBA00022692"/>
    </source>
</evidence>
<evidence type="ECO:0000256" key="11">
    <source>
        <dbReference type="SAM" id="Phobius"/>
    </source>
</evidence>
<keyword evidence="4" id="KW-0337">GPI-anchor biosynthesis</keyword>
<dbReference type="InterPro" id="IPR037674">
    <property type="entry name" value="PIG-G_N"/>
</dbReference>
<dbReference type="GO" id="GO:0005789">
    <property type="term" value="C:endoplasmic reticulum membrane"/>
    <property type="evidence" value="ECO:0007669"/>
    <property type="project" value="UniProtKB-SubCell"/>
</dbReference>
<dbReference type="InterPro" id="IPR039527">
    <property type="entry name" value="PIGG/GPI7"/>
</dbReference>
<feature type="transmembrane region" description="Helical" evidence="11">
    <location>
        <begin position="361"/>
        <end position="380"/>
    </location>
</feature>
<evidence type="ECO:0000259" key="12">
    <source>
        <dbReference type="Pfam" id="PF19316"/>
    </source>
</evidence>
<feature type="transmembrane region" description="Helical" evidence="11">
    <location>
        <begin position="809"/>
        <end position="830"/>
    </location>
</feature>
<keyword evidence="6 11" id="KW-0812">Transmembrane</keyword>
<dbReference type="SUPFAM" id="SSF53649">
    <property type="entry name" value="Alkaline phosphatase-like"/>
    <property type="match status" value="1"/>
</dbReference>
<comment type="similarity">
    <text evidence="3">Belongs to the PIGG/PIGN/PIGO family. PIGG subfamily.</text>
</comment>
<feature type="transmembrane region" description="Helical" evidence="11">
    <location>
        <begin position="392"/>
        <end position="415"/>
    </location>
</feature>
<dbReference type="GO" id="GO:0006506">
    <property type="term" value="P:GPI anchor biosynthetic process"/>
    <property type="evidence" value="ECO:0007669"/>
    <property type="project" value="UniProtKB-UniPathway"/>
</dbReference>
<sequence>MRLGSGAFAASCVAIEVIGVAIFIRGFFPAPVRSSAGPEHGVETPAPEPMAGASSNWTKLPSPLFNKVVIVLIDALRDDFVFGSKGVKYMPYTTYLVEKGASHSFVAEAKPPTVTMPRIKALMTGSVPGFVDVIRNLNSPVLLEDNVIRQGKAAGKRMIFYGDETWLKLFPKHFVEYDGTTSFFVSDYIEVDNNVTRHLDKVLQRGDWDVLILHYLGLDHIGHISGPNSPLIGHKLSEMDSILMKIHTSLLSKERETLSPSLLVVCGDHGMSETGSHGASSTEEVSTPLILISSAFERKPDPGFEQFKMAERLHGNWVKLHLEENHSDILLGLGTKVLRQYLGALKTLSLSLSTQVAHYDIYSMAVGTVVVLEVLILFLLSTPHVLCRKAELDVPLLSPVFSLLFYMIFLVLSAIHVLVCTSSESSCYLCSLPWLAAGGVMVLVSVLLCAILSALIRMVIDGTLLKKRAAHPGSGWSEVDLLLLLGTVGHVLSLGASSFVEEEHQTWYFLVNTLCLALSQETCRSYFVGDDCEPQHHFQVEEQGCSDILASTLLDSTSYNTPEPVRTGKGASLSEAQGSCKWWTVLASPWLVLICCRLLRSLNQTGVQGAHRPDLSHWLTSSDHKVQLSGLAALSLIVIFMLVQKGCSPVSKAALALGLLGVFCYRAAIGIVLFPWQSDNKVISKGIIEARFVYVFVLGILFTGTKDLLKAQVIATDYKTRTIGLWEIHSGLVLLAALLLRPHNLPVLAFSLLIQTVMTKFIWKPLRHDAAEITVMHYWFGQAFFYFQGNSNNIATIDISAGFVGLDTYLEVPATFLTVFGTYVGPVLWASHLMHFLSSEASNGPALSRACFCYALIGSVPVATYIVLVTSLRYHLFIWSVFSPKLLYEGMHLLITAALCAVFTATDQTRHTRA</sequence>
<feature type="domain" description="GPI ethanolamine phosphate transferase 2 C-terminal" evidence="12">
    <location>
        <begin position="586"/>
        <end position="898"/>
    </location>
</feature>
<evidence type="ECO:0000313" key="14">
    <source>
        <dbReference type="Proteomes" id="UP000001075"/>
    </source>
</evidence>
<comment type="pathway">
    <text evidence="2">Glycolipid biosynthesis; glycosylphosphatidylinositol-anchor biosynthesis.</text>
</comment>
<dbReference type="CDD" id="cd16024">
    <property type="entry name" value="GPI_EPT_2"/>
    <property type="match status" value="1"/>
</dbReference>
<dbReference type="Proteomes" id="UP000001075">
    <property type="component" value="Unassembled WGS sequence"/>
</dbReference>
<dbReference type="FunFam" id="3.40.720.10:FF:000018">
    <property type="entry name" value="Putative GPI ethanolamine phosphate transferase 2"/>
    <property type="match status" value="1"/>
</dbReference>
<comment type="subcellular location">
    <subcellularLocation>
        <location evidence="1">Endoplasmic reticulum membrane</location>
        <topology evidence="1">Multi-pass membrane protein</topology>
    </subcellularLocation>
</comment>
<keyword evidence="8 11" id="KW-1133">Transmembrane helix</keyword>
<dbReference type="Gene3D" id="3.40.720.10">
    <property type="entry name" value="Alkaline Phosphatase, subunit A"/>
    <property type="match status" value="1"/>
</dbReference>
<organism evidence="13 14">
    <name type="scientific">Cricetulus griseus</name>
    <name type="common">Chinese hamster</name>
    <name type="synonym">Cricetulus barabensis griseus</name>
    <dbReference type="NCBI Taxonomy" id="10029"/>
    <lineage>
        <taxon>Eukaryota</taxon>
        <taxon>Metazoa</taxon>
        <taxon>Chordata</taxon>
        <taxon>Craniata</taxon>
        <taxon>Vertebrata</taxon>
        <taxon>Euteleostomi</taxon>
        <taxon>Mammalia</taxon>
        <taxon>Eutheria</taxon>
        <taxon>Euarchontoglires</taxon>
        <taxon>Glires</taxon>
        <taxon>Rodentia</taxon>
        <taxon>Myomorpha</taxon>
        <taxon>Muroidea</taxon>
        <taxon>Cricetidae</taxon>
        <taxon>Cricetinae</taxon>
        <taxon>Cricetulus</taxon>
    </lineage>
</organism>
<evidence type="ECO:0000256" key="1">
    <source>
        <dbReference type="ARBA" id="ARBA00004477"/>
    </source>
</evidence>
<evidence type="ECO:0000256" key="5">
    <source>
        <dbReference type="ARBA" id="ARBA00022679"/>
    </source>
</evidence>
<dbReference type="STRING" id="10029.G3HED7"/>
<gene>
    <name evidence="13" type="ORF">I79_008921</name>
</gene>
<dbReference type="PaxDb" id="10029-XP_007611476.1"/>
<evidence type="ECO:0000256" key="10">
    <source>
        <dbReference type="ARBA" id="ARBA00023180"/>
    </source>
</evidence>
<evidence type="ECO:0000256" key="8">
    <source>
        <dbReference type="ARBA" id="ARBA00022989"/>
    </source>
</evidence>
<dbReference type="InterPro" id="IPR045687">
    <property type="entry name" value="PIGG/GPI7_C"/>
</dbReference>
<dbReference type="GO" id="GO:0051267">
    <property type="term" value="F:CP2 mannose-ethanolamine phosphotransferase activity"/>
    <property type="evidence" value="ECO:0007669"/>
    <property type="project" value="TreeGrafter"/>
</dbReference>
<dbReference type="EMBL" id="JH000313">
    <property type="protein sequence ID" value="EGW07976.1"/>
    <property type="molecule type" value="Genomic_DNA"/>
</dbReference>
<feature type="transmembrane region" description="Helical" evidence="11">
    <location>
        <begin position="435"/>
        <end position="460"/>
    </location>
</feature>
<dbReference type="InterPro" id="IPR002591">
    <property type="entry name" value="Phosphodiest/P_Trfase"/>
</dbReference>
<dbReference type="Pfam" id="PF19316">
    <property type="entry name" value="PIGO_PIGG"/>
    <property type="match status" value="1"/>
</dbReference>
<feature type="transmembrane region" description="Helical" evidence="11">
    <location>
        <begin position="655"/>
        <end position="676"/>
    </location>
</feature>
<dbReference type="InParanoid" id="G3HED7"/>
<dbReference type="FunCoup" id="G3HED7">
    <property type="interactions" value="2025"/>
</dbReference>
<feature type="transmembrane region" description="Helical" evidence="11">
    <location>
        <begin position="626"/>
        <end position="643"/>
    </location>
</feature>
<protein>
    <submittedName>
        <fullName evidence="13">GPI ethanolamine phosphate transferase 2</fullName>
    </submittedName>
</protein>
<evidence type="ECO:0000256" key="3">
    <source>
        <dbReference type="ARBA" id="ARBA00005315"/>
    </source>
</evidence>
<evidence type="ECO:0000313" key="13">
    <source>
        <dbReference type="EMBL" id="EGW07976.1"/>
    </source>
</evidence>
<feature type="transmembrane region" description="Helical" evidence="11">
    <location>
        <begin position="886"/>
        <end position="905"/>
    </location>
</feature>
<feature type="transmembrane region" description="Helical" evidence="11">
    <location>
        <begin position="851"/>
        <end position="874"/>
    </location>
</feature>
<keyword evidence="9 11" id="KW-0472">Membrane</keyword>
<dbReference type="UniPathway" id="UPA00196"/>